<evidence type="ECO:0000313" key="12">
    <source>
        <dbReference type="Proteomes" id="UP000256650"/>
    </source>
</evidence>
<evidence type="ECO:0000256" key="7">
    <source>
        <dbReference type="ARBA" id="ARBA00023014"/>
    </source>
</evidence>
<dbReference type="Pfam" id="PF18693">
    <property type="entry name" value="TRAM_2"/>
    <property type="match status" value="1"/>
</dbReference>
<keyword evidence="11" id="KW-0687">Ribonucleoprotein</keyword>
<evidence type="ECO:0000256" key="8">
    <source>
        <dbReference type="HAMAP-Rule" id="MF_01865"/>
    </source>
</evidence>
<dbReference type="InterPro" id="IPR058240">
    <property type="entry name" value="rSAM_sf"/>
</dbReference>
<feature type="binding site" evidence="8">
    <location>
        <position position="155"/>
    </location>
    <ligand>
        <name>[4Fe-4S] cluster</name>
        <dbReference type="ChEBI" id="CHEBI:49883"/>
        <label>2</label>
        <note>4Fe-4S-S-AdoMet</note>
    </ligand>
</feature>
<dbReference type="Gene3D" id="2.40.50.140">
    <property type="entry name" value="Nucleic acid-binding proteins"/>
    <property type="match status" value="1"/>
</dbReference>
<dbReference type="PANTHER" id="PTHR43837">
    <property type="entry name" value="RIBOSOMAL PROTEIN S12 METHYLTHIOTRANSFERASE RIMO"/>
    <property type="match status" value="1"/>
</dbReference>
<feature type="binding site" evidence="8">
    <location>
        <position position="158"/>
    </location>
    <ligand>
        <name>[4Fe-4S] cluster</name>
        <dbReference type="ChEBI" id="CHEBI:49883"/>
        <label>2</label>
        <note>4Fe-4S-S-AdoMet</note>
    </ligand>
</feature>
<dbReference type="EMBL" id="NXLS01000004">
    <property type="protein sequence ID" value="RDU63052.1"/>
    <property type="molecule type" value="Genomic_DNA"/>
</dbReference>
<dbReference type="NCBIfam" id="TIGR00089">
    <property type="entry name" value="MiaB/RimO family radical SAM methylthiotransferase"/>
    <property type="match status" value="1"/>
</dbReference>
<dbReference type="OrthoDB" id="9805215at2"/>
<dbReference type="EC" id="2.8.4.4" evidence="8"/>
<dbReference type="InterPro" id="IPR013848">
    <property type="entry name" value="Methylthiotransferase_N"/>
</dbReference>
<dbReference type="Pfam" id="PF04055">
    <property type="entry name" value="Radical_SAM"/>
    <property type="match status" value="1"/>
</dbReference>
<dbReference type="GO" id="GO:0005840">
    <property type="term" value="C:ribosome"/>
    <property type="evidence" value="ECO:0007669"/>
    <property type="project" value="UniProtKB-KW"/>
</dbReference>
<comment type="subcellular location">
    <subcellularLocation>
        <location evidence="8">Cytoplasm</location>
    </subcellularLocation>
</comment>
<dbReference type="InterPro" id="IPR005840">
    <property type="entry name" value="Ribosomal_uS12_MeSTrfase_RimO"/>
</dbReference>
<dbReference type="InterPro" id="IPR002792">
    <property type="entry name" value="TRAM_dom"/>
</dbReference>
<keyword evidence="4 8" id="KW-0949">S-adenosyl-L-methionine</keyword>
<dbReference type="GO" id="GO:0005829">
    <property type="term" value="C:cytosol"/>
    <property type="evidence" value="ECO:0007669"/>
    <property type="project" value="TreeGrafter"/>
</dbReference>
<feature type="domain" description="MTTase N-terminal" evidence="9">
    <location>
        <begin position="3"/>
        <end position="115"/>
    </location>
</feature>
<comment type="caution">
    <text evidence="11">The sequence shown here is derived from an EMBL/GenBank/DDBJ whole genome shotgun (WGS) entry which is preliminary data.</text>
</comment>
<proteinExistence type="inferred from homology"/>
<dbReference type="NCBIfam" id="TIGR01125">
    <property type="entry name" value="30S ribosomal protein S12 methylthiotransferase RimO"/>
    <property type="match status" value="1"/>
</dbReference>
<evidence type="ECO:0000256" key="1">
    <source>
        <dbReference type="ARBA" id="ARBA00022485"/>
    </source>
</evidence>
<feature type="domain" description="Radical SAM core" evidence="10">
    <location>
        <begin position="137"/>
        <end position="366"/>
    </location>
</feature>
<comment type="function">
    <text evidence="8">Catalyzes the methylthiolation of an aspartic acid residue of ribosomal protein uS12.</text>
</comment>
<feature type="binding site" evidence="8">
    <location>
        <position position="12"/>
    </location>
    <ligand>
        <name>[4Fe-4S] cluster</name>
        <dbReference type="ChEBI" id="CHEBI:49883"/>
        <label>1</label>
    </ligand>
</feature>
<dbReference type="Gene3D" id="3.40.50.12160">
    <property type="entry name" value="Methylthiotransferase, N-terminal domain"/>
    <property type="match status" value="1"/>
</dbReference>
<keyword evidence="6 8" id="KW-0408">Iron</keyword>
<dbReference type="SMART" id="SM00729">
    <property type="entry name" value="Elp3"/>
    <property type="match status" value="1"/>
</dbReference>
<comment type="catalytic activity">
    <reaction evidence="8">
        <text>L-aspartate(89)-[ribosomal protein uS12]-hydrogen + (sulfur carrier)-SH + AH2 + 2 S-adenosyl-L-methionine = 3-methylsulfanyl-L-aspartate(89)-[ribosomal protein uS12]-hydrogen + (sulfur carrier)-H + 5'-deoxyadenosine + L-methionine + A + S-adenosyl-L-homocysteine + 2 H(+)</text>
        <dbReference type="Rhea" id="RHEA:37087"/>
        <dbReference type="Rhea" id="RHEA-COMP:10460"/>
        <dbReference type="Rhea" id="RHEA-COMP:10461"/>
        <dbReference type="Rhea" id="RHEA-COMP:14737"/>
        <dbReference type="Rhea" id="RHEA-COMP:14739"/>
        <dbReference type="ChEBI" id="CHEBI:13193"/>
        <dbReference type="ChEBI" id="CHEBI:15378"/>
        <dbReference type="ChEBI" id="CHEBI:17319"/>
        <dbReference type="ChEBI" id="CHEBI:17499"/>
        <dbReference type="ChEBI" id="CHEBI:29917"/>
        <dbReference type="ChEBI" id="CHEBI:29961"/>
        <dbReference type="ChEBI" id="CHEBI:57844"/>
        <dbReference type="ChEBI" id="CHEBI:57856"/>
        <dbReference type="ChEBI" id="CHEBI:59789"/>
        <dbReference type="ChEBI" id="CHEBI:64428"/>
        <dbReference type="ChEBI" id="CHEBI:73599"/>
        <dbReference type="EC" id="2.8.4.4"/>
    </reaction>
</comment>
<protein>
    <recommendedName>
        <fullName evidence="8">Ribosomal protein uS12 methylthiotransferase RimO</fullName>
        <shortName evidence="8">uS12 MTTase</shortName>
        <shortName evidence="8">uS12 methylthiotransferase</shortName>
        <ecNumber evidence="8">2.8.4.4</ecNumber>
    </recommendedName>
    <alternativeName>
        <fullName evidence="8">Ribosomal protein uS12 (aspartate-C(3))-methylthiotransferase</fullName>
    </alternativeName>
    <alternativeName>
        <fullName evidence="8">Ribosome maturation factor RimO</fullName>
    </alternativeName>
</protein>
<dbReference type="SFLD" id="SFLDF00274">
    <property type="entry name" value="ribosomal_protein_S12_methylth"/>
    <property type="match status" value="1"/>
</dbReference>
<comment type="similarity">
    <text evidence="8">Belongs to the methylthiotransferase family. RimO subfamily.</text>
</comment>
<dbReference type="CDD" id="cd01335">
    <property type="entry name" value="Radical_SAM"/>
    <property type="match status" value="1"/>
</dbReference>
<comment type="cofactor">
    <cofactor evidence="8">
        <name>[4Fe-4S] cluster</name>
        <dbReference type="ChEBI" id="CHEBI:49883"/>
    </cofactor>
    <text evidence="8">Binds 2 [4Fe-4S] clusters. One cluster is coordinated with 3 cysteines and an exchangeable S-adenosyl-L-methionine.</text>
</comment>
<keyword evidence="11" id="KW-0689">Ribosomal protein</keyword>
<dbReference type="GO" id="GO:0051539">
    <property type="term" value="F:4 iron, 4 sulfur cluster binding"/>
    <property type="evidence" value="ECO:0007669"/>
    <property type="project" value="UniProtKB-UniRule"/>
</dbReference>
<feature type="binding site" evidence="8">
    <location>
        <position position="46"/>
    </location>
    <ligand>
        <name>[4Fe-4S] cluster</name>
        <dbReference type="ChEBI" id="CHEBI:49883"/>
        <label>1</label>
    </ligand>
</feature>
<dbReference type="InterPro" id="IPR005839">
    <property type="entry name" value="Methylthiotransferase"/>
</dbReference>
<dbReference type="GO" id="GO:0103039">
    <property type="term" value="F:protein methylthiotransferase activity"/>
    <property type="evidence" value="ECO:0007669"/>
    <property type="project" value="UniProtKB-EC"/>
</dbReference>
<dbReference type="GO" id="GO:0006400">
    <property type="term" value="P:tRNA modification"/>
    <property type="evidence" value="ECO:0007669"/>
    <property type="project" value="InterPro"/>
</dbReference>
<evidence type="ECO:0000313" key="11">
    <source>
        <dbReference type="EMBL" id="RDU63052.1"/>
    </source>
</evidence>
<dbReference type="HAMAP" id="MF_01865">
    <property type="entry name" value="MTTase_RimO"/>
    <property type="match status" value="1"/>
</dbReference>
<dbReference type="GO" id="GO:0046872">
    <property type="term" value="F:metal ion binding"/>
    <property type="evidence" value="ECO:0007669"/>
    <property type="project" value="UniProtKB-KW"/>
</dbReference>
<evidence type="ECO:0000256" key="5">
    <source>
        <dbReference type="ARBA" id="ARBA00022723"/>
    </source>
</evidence>
<feature type="binding site" evidence="8">
    <location>
        <position position="151"/>
    </location>
    <ligand>
        <name>[4Fe-4S] cluster</name>
        <dbReference type="ChEBI" id="CHEBI:49883"/>
        <label>2</label>
        <note>4Fe-4S-S-AdoMet</note>
    </ligand>
</feature>
<sequence>MSKKLHLVSLGCTKNLVDSEVMLGALSEYENTQNLSEADVVIINTCGFIEAAKQESVQSILNALQSKRKDAILVASGCLSERYAKELKQEIPEIDIITGVGDYDKIGELIELRKNGKVLSSQKGVFLANENHKRVISGSKIHAYIKLSEGCNQKCSFCAIPSFKGKLHSRTLESTLKEVKNLVKQGFRDFSFIAQDSSSYLRDVGVKDGLVQLIESIDKLAKEGLEIKSARILYLYPSTTSKRLITAICDSTIFQNYFDIPLQHISQKVLKTMGREGEFQELLQAMRAVPNSFVRTSFIIGHPSEEEEDFGELCDWIQTFCFDRMNFFGFSCEEGTKSAQLEQVSQKTINARLKRINKIFLKQYKKDLEALVGSEILVILEGKSAESEYFYSARDIRFAPEIDGEILINDKEIKEDLEIGYYRVKITEVVGENVLGCVLGRA</sequence>
<dbReference type="RefSeq" id="WP_115551586.1">
    <property type="nucleotide sequence ID" value="NZ_CAPHNE010000064.1"/>
</dbReference>
<dbReference type="InterPro" id="IPR020612">
    <property type="entry name" value="Methylthiotransferase_CS"/>
</dbReference>
<dbReference type="InterPro" id="IPR023404">
    <property type="entry name" value="rSAM_horseshoe"/>
</dbReference>
<dbReference type="PROSITE" id="PS01278">
    <property type="entry name" value="MTTASE_RADICAL"/>
    <property type="match status" value="1"/>
</dbReference>
<keyword evidence="3 8" id="KW-0808">Transferase</keyword>
<evidence type="ECO:0000256" key="2">
    <source>
        <dbReference type="ARBA" id="ARBA00022490"/>
    </source>
</evidence>
<dbReference type="SFLD" id="SFLDG01082">
    <property type="entry name" value="B12-binding_domain_containing"/>
    <property type="match status" value="1"/>
</dbReference>
<reference evidence="11 12" key="1">
    <citation type="submission" date="2018-04" db="EMBL/GenBank/DDBJ databases">
        <title>Novel Campyloabacter and Helicobacter Species and Strains.</title>
        <authorList>
            <person name="Mannion A.J."/>
            <person name="Shen Z."/>
            <person name="Fox J.G."/>
        </authorList>
    </citation>
    <scope>NUCLEOTIDE SEQUENCE [LARGE SCALE GENOMIC DNA]</scope>
    <source>
        <strain evidence="11 12">MIT 99-5101</strain>
    </source>
</reference>
<dbReference type="SUPFAM" id="SSF102114">
    <property type="entry name" value="Radical SAM enzymes"/>
    <property type="match status" value="1"/>
</dbReference>
<evidence type="ECO:0000256" key="3">
    <source>
        <dbReference type="ARBA" id="ARBA00022679"/>
    </source>
</evidence>
<keyword evidence="12" id="KW-1185">Reference proteome</keyword>
<keyword evidence="7 8" id="KW-0411">Iron-sulfur</keyword>
<dbReference type="PANTHER" id="PTHR43837:SF1">
    <property type="entry name" value="RIBOSOMAL PROTEIN US12 METHYLTHIOTRANSFERASE RIMO"/>
    <property type="match status" value="1"/>
</dbReference>
<dbReference type="Gene3D" id="3.80.30.20">
    <property type="entry name" value="tm_1862 like domain"/>
    <property type="match status" value="1"/>
</dbReference>
<evidence type="ECO:0000259" key="10">
    <source>
        <dbReference type="PROSITE" id="PS51918"/>
    </source>
</evidence>
<evidence type="ECO:0000259" key="9">
    <source>
        <dbReference type="PROSITE" id="PS51449"/>
    </source>
</evidence>
<evidence type="ECO:0000256" key="6">
    <source>
        <dbReference type="ARBA" id="ARBA00023004"/>
    </source>
</evidence>
<dbReference type="GeneID" id="82535723"/>
<dbReference type="PROSITE" id="PS51918">
    <property type="entry name" value="RADICAL_SAM"/>
    <property type="match status" value="1"/>
</dbReference>
<dbReference type="PROSITE" id="PS51449">
    <property type="entry name" value="MTTASE_N"/>
    <property type="match status" value="1"/>
</dbReference>
<name>A0A3D8ID32_9HELI</name>
<keyword evidence="5 8" id="KW-0479">Metal-binding</keyword>
<dbReference type="InterPro" id="IPR006638">
    <property type="entry name" value="Elp3/MiaA/NifB-like_rSAM"/>
</dbReference>
<keyword evidence="1 8" id="KW-0004">4Fe-4S</keyword>
<keyword evidence="2 8" id="KW-0963">Cytoplasm</keyword>
<gene>
    <name evidence="8 11" type="primary">rimO</name>
    <name evidence="11" type="ORF">CQA43_05400</name>
</gene>
<dbReference type="AlphaFoldDB" id="A0A3D8ID32"/>
<dbReference type="InterPro" id="IPR007197">
    <property type="entry name" value="rSAM"/>
</dbReference>
<feature type="binding site" evidence="8">
    <location>
        <position position="78"/>
    </location>
    <ligand>
        <name>[4Fe-4S] cluster</name>
        <dbReference type="ChEBI" id="CHEBI:49883"/>
        <label>1</label>
    </ligand>
</feature>
<dbReference type="Pfam" id="PF00919">
    <property type="entry name" value="UPF0004"/>
    <property type="match status" value="1"/>
</dbReference>
<evidence type="ECO:0000256" key="4">
    <source>
        <dbReference type="ARBA" id="ARBA00022691"/>
    </source>
</evidence>
<dbReference type="GO" id="GO:0035599">
    <property type="term" value="F:aspartic acid methylthiotransferase activity"/>
    <property type="evidence" value="ECO:0007669"/>
    <property type="project" value="TreeGrafter"/>
</dbReference>
<accession>A0A3D8ID32</accession>
<dbReference type="SFLD" id="SFLDS00029">
    <property type="entry name" value="Radical_SAM"/>
    <property type="match status" value="1"/>
</dbReference>
<organism evidence="11 12">
    <name type="scientific">Helicobacter ganmani</name>
    <dbReference type="NCBI Taxonomy" id="60246"/>
    <lineage>
        <taxon>Bacteria</taxon>
        <taxon>Pseudomonadati</taxon>
        <taxon>Campylobacterota</taxon>
        <taxon>Epsilonproteobacteria</taxon>
        <taxon>Campylobacterales</taxon>
        <taxon>Helicobacteraceae</taxon>
        <taxon>Helicobacter</taxon>
    </lineage>
</organism>
<dbReference type="InterPro" id="IPR012340">
    <property type="entry name" value="NA-bd_OB-fold"/>
</dbReference>
<dbReference type="SFLD" id="SFLDG01061">
    <property type="entry name" value="methylthiotransferase"/>
    <property type="match status" value="1"/>
</dbReference>
<dbReference type="Proteomes" id="UP000256650">
    <property type="component" value="Unassembled WGS sequence"/>
</dbReference>
<dbReference type="InterPro" id="IPR038135">
    <property type="entry name" value="Methylthiotransferase_N_sf"/>
</dbReference>